<dbReference type="Proteomes" id="UP000784919">
    <property type="component" value="Unassembled WGS sequence"/>
</dbReference>
<name>A0A9P7MUJ4_9HYPO</name>
<comment type="caution">
    <text evidence="2">The sequence shown here is derived from an EMBL/GenBank/DDBJ whole genome shotgun (WGS) entry which is preliminary data.</text>
</comment>
<dbReference type="AlphaFoldDB" id="A0A9P7MUJ4"/>
<gene>
    <name evidence="2" type="ORF">E4U56_008486</name>
</gene>
<evidence type="ECO:0000313" key="2">
    <source>
        <dbReference type="EMBL" id="KAG5969112.1"/>
    </source>
</evidence>
<organism evidence="2 3">
    <name type="scientific">Claviceps arundinis</name>
    <dbReference type="NCBI Taxonomy" id="1623583"/>
    <lineage>
        <taxon>Eukaryota</taxon>
        <taxon>Fungi</taxon>
        <taxon>Dikarya</taxon>
        <taxon>Ascomycota</taxon>
        <taxon>Pezizomycotina</taxon>
        <taxon>Sordariomycetes</taxon>
        <taxon>Hypocreomycetidae</taxon>
        <taxon>Hypocreales</taxon>
        <taxon>Clavicipitaceae</taxon>
        <taxon>Claviceps</taxon>
    </lineage>
</organism>
<dbReference type="EMBL" id="SRPS01000099">
    <property type="protein sequence ID" value="KAG5969112.1"/>
    <property type="molecule type" value="Genomic_DNA"/>
</dbReference>
<sequence>MRWTGQVKNLGNELHRPGCEANVDHAADGHPTVLRSLAKKSRNSEPNRHGSSLQGPEGS</sequence>
<proteinExistence type="predicted"/>
<protein>
    <submittedName>
        <fullName evidence="2">Uncharacterized protein</fullName>
    </submittedName>
</protein>
<reference evidence="2" key="1">
    <citation type="journal article" date="2020" name="bioRxiv">
        <title>Whole genome comparisons of ergot fungi reveals the divergence and evolution of species within the genus Claviceps are the result of varying mechanisms driving genome evolution and host range expansion.</title>
        <authorList>
            <person name="Wyka S.A."/>
            <person name="Mondo S.J."/>
            <person name="Liu M."/>
            <person name="Dettman J."/>
            <person name="Nalam V."/>
            <person name="Broders K.D."/>
        </authorList>
    </citation>
    <scope>NUCLEOTIDE SEQUENCE</scope>
    <source>
        <strain evidence="2">CCC 1102</strain>
    </source>
</reference>
<evidence type="ECO:0000313" key="3">
    <source>
        <dbReference type="Proteomes" id="UP000784919"/>
    </source>
</evidence>
<feature type="region of interest" description="Disordered" evidence="1">
    <location>
        <begin position="38"/>
        <end position="59"/>
    </location>
</feature>
<feature type="compositionally biased region" description="Polar residues" evidence="1">
    <location>
        <begin position="49"/>
        <end position="59"/>
    </location>
</feature>
<accession>A0A9P7MUJ4</accession>
<evidence type="ECO:0000256" key="1">
    <source>
        <dbReference type="SAM" id="MobiDB-lite"/>
    </source>
</evidence>